<name>A0A0F9LKH5_9ZZZZ</name>
<organism evidence="1">
    <name type="scientific">marine sediment metagenome</name>
    <dbReference type="NCBI Taxonomy" id="412755"/>
    <lineage>
        <taxon>unclassified sequences</taxon>
        <taxon>metagenomes</taxon>
        <taxon>ecological metagenomes</taxon>
    </lineage>
</organism>
<accession>A0A0F9LKH5</accession>
<gene>
    <name evidence="1" type="ORF">LCGC14_1266340</name>
</gene>
<dbReference type="AlphaFoldDB" id="A0A0F9LKH5"/>
<proteinExistence type="predicted"/>
<reference evidence="1" key="1">
    <citation type="journal article" date="2015" name="Nature">
        <title>Complex archaea that bridge the gap between prokaryotes and eukaryotes.</title>
        <authorList>
            <person name="Spang A."/>
            <person name="Saw J.H."/>
            <person name="Jorgensen S.L."/>
            <person name="Zaremba-Niedzwiedzka K."/>
            <person name="Martijn J."/>
            <person name="Lind A.E."/>
            <person name="van Eijk R."/>
            <person name="Schleper C."/>
            <person name="Guy L."/>
            <person name="Ettema T.J."/>
        </authorList>
    </citation>
    <scope>NUCLEOTIDE SEQUENCE</scope>
</reference>
<protein>
    <submittedName>
        <fullName evidence="1">Uncharacterized protein</fullName>
    </submittedName>
</protein>
<evidence type="ECO:0000313" key="1">
    <source>
        <dbReference type="EMBL" id="KKM87691.1"/>
    </source>
</evidence>
<comment type="caution">
    <text evidence="1">The sequence shown here is derived from an EMBL/GenBank/DDBJ whole genome shotgun (WGS) entry which is preliminary data.</text>
</comment>
<sequence length="175" mass="20318">MLFEKNKTYTEAEIMKHARNGGKVGIAISILTDDYNQYDFHPSDRGYMLYEVNGEQVNPLTRVEANKQYFIVTEQHIKLLGHIWIRWELTAYEHGVPCVDSKRPYGNSGILDAIIDILDLDYDEDLDGHSDELESSIRKLHHETLICMQILVRNASIELGEYVADKHDQNWRPLQ</sequence>
<dbReference type="EMBL" id="LAZR01007067">
    <property type="protein sequence ID" value="KKM87691.1"/>
    <property type="molecule type" value="Genomic_DNA"/>
</dbReference>